<gene>
    <name evidence="2" type="ORF">FOVG_07366</name>
</gene>
<reference evidence="2" key="2">
    <citation type="submission" date="2012-05" db="EMBL/GenBank/DDBJ databases">
        <title>Annotation of the Genome Sequence of Fusarium oxysporum HDV247.</title>
        <authorList>
            <consortium name="The Broad Institute Genomics Platform"/>
            <person name="Ma L.-J."/>
            <person name="Corby-Kistler H."/>
            <person name="Broz K."/>
            <person name="Gale L.R."/>
            <person name="Jonkers W."/>
            <person name="O'Donnell K."/>
            <person name="Ploetz R."/>
            <person name="Steinberg C."/>
            <person name="Schwartz D.C."/>
            <person name="VanEtten H."/>
            <person name="Zhou S."/>
            <person name="Young S.K."/>
            <person name="Zeng Q."/>
            <person name="Gargeya S."/>
            <person name="Fitzgerald M."/>
            <person name="Abouelleil A."/>
            <person name="Alvarado L."/>
            <person name="Chapman S.B."/>
            <person name="Gainer-Dewar J."/>
            <person name="Goldberg J."/>
            <person name="Griggs A."/>
            <person name="Gujja S."/>
            <person name="Hansen M."/>
            <person name="Howarth C."/>
            <person name="Imamovic A."/>
            <person name="Ireland A."/>
            <person name="Larimer J."/>
            <person name="McCowan C."/>
            <person name="Murphy C."/>
            <person name="Pearson M."/>
            <person name="Poon T.W."/>
            <person name="Priest M."/>
            <person name="Roberts A."/>
            <person name="Saif S."/>
            <person name="Shea T."/>
            <person name="Sykes S."/>
            <person name="Wortman J."/>
            <person name="Nusbaum C."/>
            <person name="Birren B."/>
        </authorList>
    </citation>
    <scope>NUCLEOTIDE SEQUENCE</scope>
    <source>
        <strain evidence="2">HDV247</strain>
    </source>
</reference>
<feature type="transmembrane region" description="Helical" evidence="1">
    <location>
        <begin position="97"/>
        <end position="118"/>
    </location>
</feature>
<evidence type="ECO:0000256" key="1">
    <source>
        <dbReference type="SAM" id="Phobius"/>
    </source>
</evidence>
<organism evidence="2">
    <name type="scientific">Fusarium oxysporum f. sp. pisi HDV247</name>
    <dbReference type="NCBI Taxonomy" id="1080344"/>
    <lineage>
        <taxon>Eukaryota</taxon>
        <taxon>Fungi</taxon>
        <taxon>Dikarya</taxon>
        <taxon>Ascomycota</taxon>
        <taxon>Pezizomycotina</taxon>
        <taxon>Sordariomycetes</taxon>
        <taxon>Hypocreomycetidae</taxon>
        <taxon>Hypocreales</taxon>
        <taxon>Nectriaceae</taxon>
        <taxon>Fusarium</taxon>
        <taxon>Fusarium oxysporum species complex</taxon>
    </lineage>
</organism>
<dbReference type="PANTHER" id="PTHR35329:SF1">
    <property type="entry name" value="CHITIN SYNTHASE EXPORT CHAPERONE"/>
    <property type="match status" value="1"/>
</dbReference>
<dbReference type="OrthoDB" id="5582162at2759"/>
<keyword evidence="1" id="KW-1133">Transmembrane helix</keyword>
<feature type="transmembrane region" description="Helical" evidence="1">
    <location>
        <begin position="271"/>
        <end position="289"/>
    </location>
</feature>
<dbReference type="Proteomes" id="UP000030751">
    <property type="component" value="Unassembled WGS sequence"/>
</dbReference>
<dbReference type="InterPro" id="IPR022057">
    <property type="entry name" value="Chs7"/>
</dbReference>
<dbReference type="PANTHER" id="PTHR35329">
    <property type="entry name" value="CHITIN SYNTHASE EXPORT CHAPERONE"/>
    <property type="match status" value="1"/>
</dbReference>
<dbReference type="EMBL" id="JH650972">
    <property type="protein sequence ID" value="EXA41963.1"/>
    <property type="molecule type" value="Genomic_DNA"/>
</dbReference>
<feature type="transmembrane region" description="Helical" evidence="1">
    <location>
        <begin position="237"/>
        <end position="256"/>
    </location>
</feature>
<dbReference type="GO" id="GO:0005789">
    <property type="term" value="C:endoplasmic reticulum membrane"/>
    <property type="evidence" value="ECO:0007669"/>
    <property type="project" value="TreeGrafter"/>
</dbReference>
<proteinExistence type="predicted"/>
<keyword evidence="1" id="KW-0812">Transmembrane</keyword>
<feature type="transmembrane region" description="Helical" evidence="1">
    <location>
        <begin position="201"/>
        <end position="225"/>
    </location>
</feature>
<sequence>MYALDFLSFNRVHVLNYVQQDFCRDSTLPVCNLLSQNHDQNGNWGGCELTGISLSGGRHLGNLGSILLAGAAIVTAVFLLLRSEKKRAAVGRREMQMFLIGYIIISICEIFSVGEFPLNSTVRIAFSAIHIGMIIATCWILMLNAVVGYQIIDDGTPLSMALIAISALLLLIGTGYIALDTGFSWTGYWDDSYEAPRNRNIALYVLYQLVPLILLVAFLVLEAILVIRILGETRPMIYLAAAALLFAIGQVFNYAISKYICDGTSGKIDGALFQTLFTLLSVIMVWVFWSSITEDDWPMPVTNTYP</sequence>
<dbReference type="Pfam" id="PF12271">
    <property type="entry name" value="Chs7"/>
    <property type="match status" value="1"/>
</dbReference>
<reference evidence="2" key="1">
    <citation type="submission" date="2011-10" db="EMBL/GenBank/DDBJ databases">
        <title>The Genome Sequence of Fusarium oxysporum HDV247.</title>
        <authorList>
            <consortium name="The Broad Institute Genome Sequencing Platform"/>
            <person name="Ma L.-J."/>
            <person name="Gale L.R."/>
            <person name="Schwartz D.C."/>
            <person name="Zhou S."/>
            <person name="Corby-Kistler H."/>
            <person name="Young S.K."/>
            <person name="Zeng Q."/>
            <person name="Gargeya S."/>
            <person name="Fitzgerald M."/>
            <person name="Haas B."/>
            <person name="Abouelleil A."/>
            <person name="Alvarado L."/>
            <person name="Arachchi H.M."/>
            <person name="Berlin A."/>
            <person name="Brown A."/>
            <person name="Chapman S.B."/>
            <person name="Chen Z."/>
            <person name="Dunbar C."/>
            <person name="Freedman E."/>
            <person name="Gearin G."/>
            <person name="Goldberg J."/>
            <person name="Griggs A."/>
            <person name="Gujja S."/>
            <person name="Heiman D."/>
            <person name="Howarth C."/>
            <person name="Larson L."/>
            <person name="Lui A."/>
            <person name="MacDonald P.J.P."/>
            <person name="Montmayeur A."/>
            <person name="Murphy C."/>
            <person name="Neiman D."/>
            <person name="Pearson M."/>
            <person name="Priest M."/>
            <person name="Roberts A."/>
            <person name="Saif S."/>
            <person name="Shea T."/>
            <person name="Shenoy N."/>
            <person name="Sisk P."/>
            <person name="Stolte C."/>
            <person name="Sykes S."/>
            <person name="Wortman J."/>
            <person name="Nusbaum C."/>
            <person name="Birren B."/>
        </authorList>
    </citation>
    <scope>NUCLEOTIDE SEQUENCE [LARGE SCALE GENOMIC DNA]</scope>
    <source>
        <strain evidence="2">HDV247</strain>
    </source>
</reference>
<feature type="transmembrane region" description="Helical" evidence="1">
    <location>
        <begin position="63"/>
        <end position="81"/>
    </location>
</feature>
<feature type="transmembrane region" description="Helical" evidence="1">
    <location>
        <begin position="158"/>
        <end position="179"/>
    </location>
</feature>
<accession>W9PA59</accession>
<dbReference type="GO" id="GO:0051082">
    <property type="term" value="F:unfolded protein binding"/>
    <property type="evidence" value="ECO:0007669"/>
    <property type="project" value="TreeGrafter"/>
</dbReference>
<dbReference type="AlphaFoldDB" id="W9PA59"/>
<evidence type="ECO:0000313" key="2">
    <source>
        <dbReference type="EMBL" id="EXA41963.1"/>
    </source>
</evidence>
<dbReference type="GO" id="GO:0006457">
    <property type="term" value="P:protein folding"/>
    <property type="evidence" value="ECO:0007669"/>
    <property type="project" value="TreeGrafter"/>
</dbReference>
<name>W9PA59_FUSOX</name>
<protein>
    <submittedName>
        <fullName evidence="2">Uncharacterized protein</fullName>
    </submittedName>
</protein>
<feature type="transmembrane region" description="Helical" evidence="1">
    <location>
        <begin position="124"/>
        <end position="146"/>
    </location>
</feature>
<keyword evidence="1" id="KW-0472">Membrane</keyword>